<evidence type="ECO:0000256" key="9">
    <source>
        <dbReference type="ARBA" id="ARBA00067384"/>
    </source>
</evidence>
<protein>
    <recommendedName>
        <fullName evidence="9">Mitochondrial peptide methionine sulfoxide reductase</fullName>
        <ecNumber evidence="2">1.8.4.11</ecNumber>
    </recommendedName>
    <alternativeName>
        <fullName evidence="6">Peptide-methionine (S)-S-oxide reductase</fullName>
    </alternativeName>
    <alternativeName>
        <fullName evidence="5">Protein-methionine-S-oxide reductase</fullName>
    </alternativeName>
</protein>
<dbReference type="Gene3D" id="3.30.1060.10">
    <property type="entry name" value="Peptide methionine sulphoxide reductase MsrA"/>
    <property type="match status" value="1"/>
</dbReference>
<dbReference type="SUPFAM" id="SSF55068">
    <property type="entry name" value="Peptide methionine sulfoxide reductase"/>
    <property type="match status" value="1"/>
</dbReference>
<dbReference type="GO" id="GO:0005737">
    <property type="term" value="C:cytoplasm"/>
    <property type="evidence" value="ECO:0007669"/>
    <property type="project" value="TreeGrafter"/>
</dbReference>
<evidence type="ECO:0000256" key="5">
    <source>
        <dbReference type="ARBA" id="ARBA00030273"/>
    </source>
</evidence>
<evidence type="ECO:0000256" key="8">
    <source>
        <dbReference type="ARBA" id="ARBA00048782"/>
    </source>
</evidence>
<evidence type="ECO:0000256" key="10">
    <source>
        <dbReference type="SAM" id="MobiDB-lite"/>
    </source>
</evidence>
<accession>A0A452I6E2</accession>
<dbReference type="AlphaFoldDB" id="A0A452I6E2"/>
<reference evidence="13" key="1">
    <citation type="journal article" date="2017" name="PLoS ONE">
        <title>The Agassiz's desert tortoise genome provides a resource for the conservation of a threatened species.</title>
        <authorList>
            <person name="Tollis M."/>
            <person name="DeNardo D.F."/>
            <person name="Cornelius J.A."/>
            <person name="Dolby G.A."/>
            <person name="Edwards T."/>
            <person name="Henen B.T."/>
            <person name="Karl A.E."/>
            <person name="Murphy R.W."/>
            <person name="Kusumi K."/>
        </authorList>
    </citation>
    <scope>NUCLEOTIDE SEQUENCE [LARGE SCALE GENOMIC DNA]</scope>
</reference>
<dbReference type="InterPro" id="IPR002569">
    <property type="entry name" value="Met_Sox_Rdtase_MsrA_dom"/>
</dbReference>
<feature type="compositionally biased region" description="Gly residues" evidence="10">
    <location>
        <begin position="67"/>
        <end position="76"/>
    </location>
</feature>
<keyword evidence="3" id="KW-0560">Oxidoreductase</keyword>
<proteinExistence type="inferred from homology"/>
<dbReference type="GO" id="GO:0008113">
    <property type="term" value="F:peptide-methionine (S)-S-oxide reductase activity"/>
    <property type="evidence" value="ECO:0007669"/>
    <property type="project" value="UniProtKB-EC"/>
</dbReference>
<evidence type="ECO:0000256" key="2">
    <source>
        <dbReference type="ARBA" id="ARBA00012502"/>
    </source>
</evidence>
<dbReference type="Pfam" id="PF01625">
    <property type="entry name" value="PMSR"/>
    <property type="match status" value="1"/>
</dbReference>
<reference evidence="12" key="2">
    <citation type="submission" date="2025-08" db="UniProtKB">
        <authorList>
            <consortium name="Ensembl"/>
        </authorList>
    </citation>
    <scope>IDENTIFICATION</scope>
</reference>
<dbReference type="Ensembl" id="ENSGAGT00000026412.1">
    <property type="protein sequence ID" value="ENSGAGP00000023178.1"/>
    <property type="gene ID" value="ENSGAGG00000016994.1"/>
</dbReference>
<reference evidence="12" key="3">
    <citation type="submission" date="2025-09" db="UniProtKB">
        <authorList>
            <consortium name="Ensembl"/>
        </authorList>
    </citation>
    <scope>IDENTIFICATION</scope>
</reference>
<feature type="domain" description="Peptide methionine sulphoxide reductase MsrA" evidence="11">
    <location>
        <begin position="101"/>
        <end position="253"/>
    </location>
</feature>
<dbReference type="FunFam" id="3.30.1060.10:FF:000001">
    <property type="entry name" value="Peptide methionine sulfoxide reductase MsrA"/>
    <property type="match status" value="1"/>
</dbReference>
<dbReference type="HAMAP" id="MF_01401">
    <property type="entry name" value="MsrA"/>
    <property type="match status" value="1"/>
</dbReference>
<evidence type="ECO:0000256" key="6">
    <source>
        <dbReference type="ARBA" id="ARBA00030643"/>
    </source>
</evidence>
<comment type="function">
    <text evidence="4">Has an important function as a repair enzyme for proteins that have been inactivated by oxidation. Catalyzes the reversible oxidation-reduction of methionine sulfoxide in proteins to methionine.</text>
</comment>
<feature type="region of interest" description="Disordered" evidence="10">
    <location>
        <begin position="55"/>
        <end position="77"/>
    </location>
</feature>
<keyword evidence="13" id="KW-1185">Reference proteome</keyword>
<dbReference type="InterPro" id="IPR050162">
    <property type="entry name" value="MsrA_MetSO_reductase"/>
</dbReference>
<dbReference type="NCBIfam" id="TIGR00401">
    <property type="entry name" value="msrA"/>
    <property type="match status" value="1"/>
</dbReference>
<dbReference type="GO" id="GO:0034599">
    <property type="term" value="P:cellular response to oxidative stress"/>
    <property type="evidence" value="ECO:0007669"/>
    <property type="project" value="TreeGrafter"/>
</dbReference>
<evidence type="ECO:0000256" key="4">
    <source>
        <dbReference type="ARBA" id="ARBA00024679"/>
    </source>
</evidence>
<organism evidence="12 13">
    <name type="scientific">Gopherus agassizii</name>
    <name type="common">Agassiz's desert tortoise</name>
    <dbReference type="NCBI Taxonomy" id="38772"/>
    <lineage>
        <taxon>Eukaryota</taxon>
        <taxon>Metazoa</taxon>
        <taxon>Chordata</taxon>
        <taxon>Craniata</taxon>
        <taxon>Vertebrata</taxon>
        <taxon>Euteleostomi</taxon>
        <taxon>Archelosauria</taxon>
        <taxon>Testudinata</taxon>
        <taxon>Testudines</taxon>
        <taxon>Cryptodira</taxon>
        <taxon>Durocryptodira</taxon>
        <taxon>Testudinoidea</taxon>
        <taxon>Testudinidae</taxon>
        <taxon>Gopherus</taxon>
    </lineage>
</organism>
<dbReference type="PANTHER" id="PTHR42799:SF2">
    <property type="entry name" value="MITOCHONDRIAL PEPTIDE METHIONINE SULFOXIDE REDUCTASE"/>
    <property type="match status" value="1"/>
</dbReference>
<sequence length="272" mass="29806">MFSRWQEGGKSLAPLRCEISSSCQPPPCLVFCRLLSSCPTPSLCPLPGVQKLPEAVGTRRASRRGPMGTGPHGGGRPMLRAKHAVSGNATLPPFPEGMQMAVFGMGCFWGVEKMFWSLPGVFSTQVGYTGGFTPNPTYKEVCTGLTGHTEVVRIVYDPQKTSYEALLKAFWENHDPTQGMQQEENVGTQYCSVIHTFGAQQRDAALKSKAMYQQELAKQQLGPITTEIQAAGEFYYAEDYHQQYLHKTPKGYCGQKGTSVACPIRPAAEQES</sequence>
<dbReference type="InterPro" id="IPR036509">
    <property type="entry name" value="Met_Sox_Rdtase_MsrA_sf"/>
</dbReference>
<evidence type="ECO:0000313" key="12">
    <source>
        <dbReference type="Ensembl" id="ENSGAGP00000023178.1"/>
    </source>
</evidence>
<comment type="catalytic activity">
    <reaction evidence="7">
        <text>L-methionyl-[protein] + [thioredoxin]-disulfide + H2O = L-methionyl-(S)-S-oxide-[protein] + [thioredoxin]-dithiol</text>
        <dbReference type="Rhea" id="RHEA:14217"/>
        <dbReference type="Rhea" id="RHEA-COMP:10698"/>
        <dbReference type="Rhea" id="RHEA-COMP:10700"/>
        <dbReference type="Rhea" id="RHEA-COMP:12313"/>
        <dbReference type="Rhea" id="RHEA-COMP:12315"/>
        <dbReference type="ChEBI" id="CHEBI:15377"/>
        <dbReference type="ChEBI" id="CHEBI:16044"/>
        <dbReference type="ChEBI" id="CHEBI:29950"/>
        <dbReference type="ChEBI" id="CHEBI:44120"/>
        <dbReference type="ChEBI" id="CHEBI:50058"/>
        <dbReference type="EC" id="1.8.4.11"/>
    </reaction>
</comment>
<evidence type="ECO:0000256" key="7">
    <source>
        <dbReference type="ARBA" id="ARBA00047806"/>
    </source>
</evidence>
<dbReference type="Proteomes" id="UP000291020">
    <property type="component" value="Unassembled WGS sequence"/>
</dbReference>
<evidence type="ECO:0000259" key="11">
    <source>
        <dbReference type="Pfam" id="PF01625"/>
    </source>
</evidence>
<comment type="similarity">
    <text evidence="1">Belongs to the MsrA Met sulfoxide reductase family.</text>
</comment>
<evidence type="ECO:0000313" key="13">
    <source>
        <dbReference type="Proteomes" id="UP000291020"/>
    </source>
</evidence>
<evidence type="ECO:0000256" key="1">
    <source>
        <dbReference type="ARBA" id="ARBA00005591"/>
    </source>
</evidence>
<dbReference type="EC" id="1.8.4.11" evidence="2"/>
<dbReference type="PANTHER" id="PTHR42799">
    <property type="entry name" value="MITOCHONDRIAL PEPTIDE METHIONINE SULFOXIDE REDUCTASE"/>
    <property type="match status" value="1"/>
</dbReference>
<comment type="catalytic activity">
    <reaction evidence="8">
        <text>[thioredoxin]-disulfide + L-methionine + H2O = L-methionine (S)-S-oxide + [thioredoxin]-dithiol</text>
        <dbReference type="Rhea" id="RHEA:19993"/>
        <dbReference type="Rhea" id="RHEA-COMP:10698"/>
        <dbReference type="Rhea" id="RHEA-COMP:10700"/>
        <dbReference type="ChEBI" id="CHEBI:15377"/>
        <dbReference type="ChEBI" id="CHEBI:29950"/>
        <dbReference type="ChEBI" id="CHEBI:50058"/>
        <dbReference type="ChEBI" id="CHEBI:57844"/>
        <dbReference type="ChEBI" id="CHEBI:58772"/>
        <dbReference type="EC" id="1.8.4.11"/>
    </reaction>
</comment>
<name>A0A452I6E2_9SAUR</name>
<evidence type="ECO:0000256" key="3">
    <source>
        <dbReference type="ARBA" id="ARBA00023002"/>
    </source>
</evidence>